<dbReference type="SMART" id="SM00014">
    <property type="entry name" value="acidPPc"/>
    <property type="match status" value="1"/>
</dbReference>
<dbReference type="PANTHER" id="PTHR14969:SF13">
    <property type="entry name" value="AT30094P"/>
    <property type="match status" value="1"/>
</dbReference>
<name>A0A418YD92_9GAMM</name>
<dbReference type="InterPro" id="IPR000326">
    <property type="entry name" value="PAP2/HPO"/>
</dbReference>
<comment type="catalytic activity">
    <reaction evidence="3">
        <text>di-trans,octa-cis-undecaprenyl diphosphate + H2O = di-trans,octa-cis-undecaprenyl phosphate + phosphate + H(+)</text>
        <dbReference type="Rhea" id="RHEA:28094"/>
        <dbReference type="ChEBI" id="CHEBI:15377"/>
        <dbReference type="ChEBI" id="CHEBI:15378"/>
        <dbReference type="ChEBI" id="CHEBI:43474"/>
        <dbReference type="ChEBI" id="CHEBI:58405"/>
        <dbReference type="ChEBI" id="CHEBI:60392"/>
        <dbReference type="EC" id="3.6.1.27"/>
    </reaction>
</comment>
<evidence type="ECO:0000259" key="4">
    <source>
        <dbReference type="SMART" id="SM00014"/>
    </source>
</evidence>
<dbReference type="OrthoDB" id="9773582at2"/>
<dbReference type="SUPFAM" id="SSF48317">
    <property type="entry name" value="Acid phosphatase/Vanadium-dependent haloperoxidase"/>
    <property type="match status" value="1"/>
</dbReference>
<evidence type="ECO:0000256" key="2">
    <source>
        <dbReference type="ARBA" id="ARBA00032707"/>
    </source>
</evidence>
<dbReference type="AlphaFoldDB" id="A0A418YD92"/>
<dbReference type="EMBL" id="QZCH01000016">
    <property type="protein sequence ID" value="RJG42498.1"/>
    <property type="molecule type" value="Genomic_DNA"/>
</dbReference>
<sequence length="415" mass="46169">MNSITKVMLTGSVLLAAMGTHFQARGGDSYTEAGDLIQILLPVSAMGLSLAKGDNDGTVALFKSSVSTAVLTHGLKFAVNKTRPDFSADNSFPSGHTSAAFSGASFLYTRYGASWGLPAYALAAYTGWSRVHGDRHYWDDVIAGAGIAVLSNLYFTSPASSNLAIMPWSNRDSTGVQLALSNDFFDLKKPSTRFNFTQPLVPRYQFDFFLGSANFNRVNLPANEDIVDNVAGHQHHSASAAMCWRWFYDSRQTWSFYTHPMEMRTALHSTAPEGQHVRYQLWDNAIDWQYQVYRGGDFDAFIGAGLQFQHAELATYHSKNSYNEVNAVSEWLFFPKVTAQVMYQMQPKVALNVSGELGHNGQGSLAIADVSMRYDFNAQWGAALGCRYYCRSQETSKTLKDVAVNNVYLRFDYRF</sequence>
<dbReference type="PANTHER" id="PTHR14969">
    <property type="entry name" value="SPHINGOSINE-1-PHOSPHATE PHOSPHOHYDROLASE"/>
    <property type="match status" value="1"/>
</dbReference>
<dbReference type="CDD" id="cd03394">
    <property type="entry name" value="PAP2_like_5"/>
    <property type="match status" value="1"/>
</dbReference>
<dbReference type="GO" id="GO:0050380">
    <property type="term" value="F:undecaprenyl-diphosphatase activity"/>
    <property type="evidence" value="ECO:0007669"/>
    <property type="project" value="UniProtKB-EC"/>
</dbReference>
<comment type="caution">
    <text evidence="5">The sequence shown here is derived from an EMBL/GenBank/DDBJ whole genome shotgun (WGS) entry which is preliminary data.</text>
</comment>
<dbReference type="Proteomes" id="UP000283255">
    <property type="component" value="Unassembled WGS sequence"/>
</dbReference>
<evidence type="ECO:0000256" key="1">
    <source>
        <dbReference type="ARBA" id="ARBA00012374"/>
    </source>
</evidence>
<organism evidence="5 6">
    <name type="scientific">Motilimonas pumila</name>
    <dbReference type="NCBI Taxonomy" id="2303987"/>
    <lineage>
        <taxon>Bacteria</taxon>
        <taxon>Pseudomonadati</taxon>
        <taxon>Pseudomonadota</taxon>
        <taxon>Gammaproteobacteria</taxon>
        <taxon>Alteromonadales</taxon>
        <taxon>Alteromonadales genera incertae sedis</taxon>
        <taxon>Motilimonas</taxon>
    </lineage>
</organism>
<accession>A0A418YD92</accession>
<gene>
    <name evidence="5" type="ORF">D1Z90_12575</name>
</gene>
<feature type="domain" description="Phosphatidic acid phosphatase type 2/haloperoxidase" evidence="4">
    <location>
        <begin position="56"/>
        <end position="156"/>
    </location>
</feature>
<keyword evidence="6" id="KW-1185">Reference proteome</keyword>
<evidence type="ECO:0000256" key="3">
    <source>
        <dbReference type="ARBA" id="ARBA00047594"/>
    </source>
</evidence>
<dbReference type="Gene3D" id="1.20.144.10">
    <property type="entry name" value="Phosphatidic acid phosphatase type 2/haloperoxidase"/>
    <property type="match status" value="1"/>
</dbReference>
<protein>
    <recommendedName>
        <fullName evidence="1">undecaprenyl-diphosphate phosphatase</fullName>
        <ecNumber evidence="1">3.6.1.27</ecNumber>
    </recommendedName>
    <alternativeName>
        <fullName evidence="2">Undecaprenyl pyrophosphate phosphatase</fullName>
    </alternativeName>
</protein>
<proteinExistence type="predicted"/>
<evidence type="ECO:0000313" key="6">
    <source>
        <dbReference type="Proteomes" id="UP000283255"/>
    </source>
</evidence>
<reference evidence="5 6" key="1">
    <citation type="submission" date="2018-09" db="EMBL/GenBank/DDBJ databases">
        <authorList>
            <person name="Wang F."/>
        </authorList>
    </citation>
    <scope>NUCLEOTIDE SEQUENCE [LARGE SCALE GENOMIC DNA]</scope>
    <source>
        <strain evidence="5 6">PLHSC7-2</strain>
    </source>
</reference>
<dbReference type="Pfam" id="PF01569">
    <property type="entry name" value="PAP2"/>
    <property type="match status" value="1"/>
</dbReference>
<dbReference type="InterPro" id="IPR036938">
    <property type="entry name" value="PAP2/HPO_sf"/>
</dbReference>
<dbReference type="RefSeq" id="WP_119911125.1">
    <property type="nucleotide sequence ID" value="NZ_QZCH01000016.1"/>
</dbReference>
<reference evidence="5 6" key="2">
    <citation type="submission" date="2019-01" db="EMBL/GenBank/DDBJ databases">
        <title>Motilimonas pumilus sp. nov., isolated from the gut of sea cucumber (Apostichopus japonicus).</title>
        <authorList>
            <person name="Wang F.-Q."/>
            <person name="Ren L.-H."/>
            <person name="Lin Y.-W."/>
            <person name="Sun G.-H."/>
            <person name="Du Z.-J."/>
            <person name="Zhao J.-X."/>
            <person name="Liu X.-J."/>
            <person name="Liu L.-J."/>
        </authorList>
    </citation>
    <scope>NUCLEOTIDE SEQUENCE [LARGE SCALE GENOMIC DNA]</scope>
    <source>
        <strain evidence="5 6">PLHSC7-2</strain>
    </source>
</reference>
<dbReference type="EC" id="3.6.1.27" evidence="1"/>
<evidence type="ECO:0000313" key="5">
    <source>
        <dbReference type="EMBL" id="RJG42498.1"/>
    </source>
</evidence>